<name>A0A6L2JNL5_TANCI</name>
<protein>
    <submittedName>
        <fullName evidence="1">Uncharacterized protein</fullName>
    </submittedName>
</protein>
<dbReference type="EMBL" id="BKCJ010001081">
    <property type="protein sequence ID" value="GEU38681.1"/>
    <property type="molecule type" value="Genomic_DNA"/>
</dbReference>
<accession>A0A6L2JNL5</accession>
<gene>
    <name evidence="1" type="ORF">Tci_010659</name>
</gene>
<reference evidence="1" key="1">
    <citation type="journal article" date="2019" name="Sci. Rep.">
        <title>Draft genome of Tanacetum cinerariifolium, the natural source of mosquito coil.</title>
        <authorList>
            <person name="Yamashiro T."/>
            <person name="Shiraishi A."/>
            <person name="Satake H."/>
            <person name="Nakayama K."/>
        </authorList>
    </citation>
    <scope>NUCLEOTIDE SEQUENCE</scope>
</reference>
<evidence type="ECO:0000313" key="1">
    <source>
        <dbReference type="EMBL" id="GEU38681.1"/>
    </source>
</evidence>
<sequence>MDTKFVKPSILGKLVLQPPRNQFLRQLNAFKSERPHFSIPRFASQVDMNNVLSKPVTPHYLPKVRESAPVKPHHVNAPSSYKNSKKEAYGSNDMAHNYYLEEHKKKTQDKNMNLKPKEMHSAKTHHILMLVHKNLRAIIKHLGIGFHLRVVMSTPAYVDSKTITQADGAQSSRVPVPLLDDPYVAVRVPLMIEELRLLSRQQAVLVVDTAASEPLGLGYGAARRRALESTEEIAPSTYEVDPEDGRVYTDILTYVPHVAPVQTLPSPEWSLGSLPVSPSSQVVPSAIASLMATSVATISVDEDQFLEGYDRDLRELYTRSGAVRDEIFSLMYRFRSLELEDERATMTFSAIWRENHDLRRQLAVERRERLELTDCVARMEKRQECGGE</sequence>
<organism evidence="1">
    <name type="scientific">Tanacetum cinerariifolium</name>
    <name type="common">Dalmatian daisy</name>
    <name type="synonym">Chrysanthemum cinerariifolium</name>
    <dbReference type="NCBI Taxonomy" id="118510"/>
    <lineage>
        <taxon>Eukaryota</taxon>
        <taxon>Viridiplantae</taxon>
        <taxon>Streptophyta</taxon>
        <taxon>Embryophyta</taxon>
        <taxon>Tracheophyta</taxon>
        <taxon>Spermatophyta</taxon>
        <taxon>Magnoliopsida</taxon>
        <taxon>eudicotyledons</taxon>
        <taxon>Gunneridae</taxon>
        <taxon>Pentapetalae</taxon>
        <taxon>asterids</taxon>
        <taxon>campanulids</taxon>
        <taxon>Asterales</taxon>
        <taxon>Asteraceae</taxon>
        <taxon>Asteroideae</taxon>
        <taxon>Anthemideae</taxon>
        <taxon>Anthemidinae</taxon>
        <taxon>Tanacetum</taxon>
    </lineage>
</organism>
<dbReference type="AlphaFoldDB" id="A0A6L2JNL5"/>
<proteinExistence type="predicted"/>
<comment type="caution">
    <text evidence="1">The sequence shown here is derived from an EMBL/GenBank/DDBJ whole genome shotgun (WGS) entry which is preliminary data.</text>
</comment>